<dbReference type="SMART" id="SM00320">
    <property type="entry name" value="WD40"/>
    <property type="match status" value="7"/>
</dbReference>
<dbReference type="Pfam" id="PF08366">
    <property type="entry name" value="LLGL"/>
    <property type="match status" value="1"/>
</dbReference>
<feature type="region of interest" description="Disordered" evidence="5">
    <location>
        <begin position="729"/>
        <end position="816"/>
    </location>
</feature>
<feature type="compositionally biased region" description="Polar residues" evidence="5">
    <location>
        <begin position="734"/>
        <end position="747"/>
    </location>
</feature>
<dbReference type="InterPro" id="IPR036322">
    <property type="entry name" value="WD40_repeat_dom_sf"/>
</dbReference>
<gene>
    <name evidence="7" type="ORF">WR25_27257</name>
</gene>
<accession>A0A2A2L8F6</accession>
<keyword evidence="3" id="KW-0853">WD repeat</keyword>
<feature type="region of interest" description="Disordered" evidence="5">
    <location>
        <begin position="528"/>
        <end position="578"/>
    </location>
</feature>
<keyword evidence="2" id="KW-0268">Exocytosis</keyword>
<name>A0A2A2L8F6_9BILA</name>
<organism evidence="7 8">
    <name type="scientific">Diploscapter pachys</name>
    <dbReference type="NCBI Taxonomy" id="2018661"/>
    <lineage>
        <taxon>Eukaryota</taxon>
        <taxon>Metazoa</taxon>
        <taxon>Ecdysozoa</taxon>
        <taxon>Nematoda</taxon>
        <taxon>Chromadorea</taxon>
        <taxon>Rhabditida</taxon>
        <taxon>Rhabditina</taxon>
        <taxon>Rhabditomorpha</taxon>
        <taxon>Rhabditoidea</taxon>
        <taxon>Rhabditidae</taxon>
        <taxon>Diploscapter</taxon>
    </lineage>
</organism>
<dbReference type="GO" id="GO:0006893">
    <property type="term" value="P:Golgi to plasma membrane transport"/>
    <property type="evidence" value="ECO:0007669"/>
    <property type="project" value="TreeGrafter"/>
</dbReference>
<dbReference type="CDD" id="cd15873">
    <property type="entry name" value="R-SNARE_STXBP5_6"/>
    <property type="match status" value="1"/>
</dbReference>
<feature type="compositionally biased region" description="Basic and acidic residues" evidence="5">
    <location>
        <begin position="799"/>
        <end position="811"/>
    </location>
</feature>
<sequence length="1217" mass="133476">MDKAKKKFASAIDGIRQHYNKTDISVEEKIQPEHCLFAKVCRHGYPDDARCMAYDPVQKLLAIGTGHGIVRMIGESGVDYLLKHEGEQAVNHVQFLVNEGGLITACSNDMIHLWNFRQKTPEVVHSLQLTKDSVTCIHLPISGKWLYVGTDKGNVYFVSLATFQMSSYVINWNKAIDLSCRIHPGAVKQLAVSPTDPLKLVIAYEKGVVVIWNITTKEVDRFPLDPPIKCVSWHYDGKKILTGNVDGSICVYNVKKTSEAEQRSTPHGTAPCRPITQIEWKHQSESEPFIIYSGGMPADDGLPVPALTVLRGGRSATVLELDYPIISFVPLSQIAYNSCPQQPHSIAVLLKGDLMVLDLQNPGFFNIESPHAMDIHESPVTTIAYYSDCPLDLIGALALVGTKQRKKDYSQRSWPINGGLGRDCATGHQELILTGHKDGTVRFWQASGENLQILYRLKTASHFERLEEFEGSDKVSHAVKNIQLCLDSRQLLIGGVSGQVTLFRFLKAESLNTIAVVNIPLLGSASTSYAPAQTPDDRSSNTKEEKQVKRQRKVMSRDSTHSPDTSDASGDERILPFKVRGAPVKRPPGYQPELACLIPWHSHHASDTLISMALNSAYGVIALGTVNGLALIDIAQCALIYAWTSAELYGSDPTPAIQLSNPQHSMECQSPGESPRCKTNGHAEAVIQEDRTITRDSSTSQSMKHYKSGGVVGIIRRNTAELASAIREKYQAHSGHSTPSNSAQNTPRDILTDRPDEFDEEEQEEERRPSQRTYSVKGAIVRRLTKKKELSRSRSFHSHISEEGETPRDSPRQTIAPLSTNLSASSHSLEVYNGSIAPGEAVTNLQFMNSSSKRNDPKTGPCLWVGTSSGAMLALNLLLPTDRINSTVVVAPSGTIVKMKGQILYAAFMDSQFCLLSPPAESYKETSKESKDGSSPDKSSSNKILTKASLAPHYAQSMDQSDEINQILICVAECEIKVIAMPSFSQLFIHKCEEIPLVKANATHIRGQPALMCLSAAGQMLAFSLVSLKPLLTAPMIPHSIDIDDLICQRMSLSEHGLGAYMTSPTEMEKFTVCAEVAEQTEESMGELFVPCEMPETPKNTSFLKGVSSIFASSPRPEAVDIDSILTDKDNATYGVSGMRSVARTFPGPSVSMDRAHAGGVSAGQAAVMALQNLAERTEKLSATVDATENLKNNALNLQSRTSKLVEKYEKKKWYQL</sequence>
<dbReference type="GO" id="GO:0005096">
    <property type="term" value="F:GTPase activator activity"/>
    <property type="evidence" value="ECO:0007669"/>
    <property type="project" value="TreeGrafter"/>
</dbReference>
<dbReference type="InterPro" id="IPR013577">
    <property type="entry name" value="LLGL2"/>
</dbReference>
<dbReference type="Gene3D" id="1.20.5.110">
    <property type="match status" value="1"/>
</dbReference>
<evidence type="ECO:0000313" key="7">
    <source>
        <dbReference type="EMBL" id="PAV82434.1"/>
    </source>
</evidence>
<dbReference type="OrthoDB" id="19944at2759"/>
<proteinExistence type="inferred from homology"/>
<feature type="compositionally biased region" description="Basic and acidic residues" evidence="5">
    <location>
        <begin position="535"/>
        <end position="548"/>
    </location>
</feature>
<dbReference type="SUPFAM" id="SSF50978">
    <property type="entry name" value="WD40 repeat-like"/>
    <property type="match status" value="1"/>
</dbReference>
<dbReference type="GO" id="GO:0005886">
    <property type="term" value="C:plasma membrane"/>
    <property type="evidence" value="ECO:0007669"/>
    <property type="project" value="TreeGrafter"/>
</dbReference>
<dbReference type="GO" id="GO:0031201">
    <property type="term" value="C:SNARE complex"/>
    <property type="evidence" value="ECO:0007669"/>
    <property type="project" value="TreeGrafter"/>
</dbReference>
<protein>
    <recommendedName>
        <fullName evidence="6">Lethal giant larvae homologue 2 domain-containing protein</fullName>
    </recommendedName>
</protein>
<dbReference type="InterPro" id="IPR015943">
    <property type="entry name" value="WD40/YVTN_repeat-like_dom_sf"/>
</dbReference>
<dbReference type="EMBL" id="LIAE01007046">
    <property type="protein sequence ID" value="PAV82434.1"/>
    <property type="molecule type" value="Genomic_DNA"/>
</dbReference>
<comment type="caution">
    <text evidence="7">The sequence shown here is derived from an EMBL/GenBank/DDBJ whole genome shotgun (WGS) entry which is preliminary data.</text>
</comment>
<dbReference type="PRINTS" id="PR00962">
    <property type="entry name" value="LETHAL2GIANT"/>
</dbReference>
<keyword evidence="4" id="KW-0677">Repeat</keyword>
<reference evidence="7 8" key="1">
    <citation type="journal article" date="2017" name="Curr. Biol.">
        <title>Genome architecture and evolution of a unichromosomal asexual nematode.</title>
        <authorList>
            <person name="Fradin H."/>
            <person name="Zegar C."/>
            <person name="Gutwein M."/>
            <person name="Lucas J."/>
            <person name="Kovtun M."/>
            <person name="Corcoran D."/>
            <person name="Baugh L.R."/>
            <person name="Kiontke K."/>
            <person name="Gunsalus K."/>
            <person name="Fitch D.H."/>
            <person name="Piano F."/>
        </authorList>
    </citation>
    <scope>NUCLEOTIDE SEQUENCE [LARGE SCALE GENOMIC DNA]</scope>
    <source>
        <strain evidence="7">PF1309</strain>
    </source>
</reference>
<evidence type="ECO:0000256" key="2">
    <source>
        <dbReference type="ARBA" id="ARBA00022483"/>
    </source>
</evidence>
<evidence type="ECO:0000256" key="4">
    <source>
        <dbReference type="ARBA" id="ARBA00022737"/>
    </source>
</evidence>
<dbReference type="InterPro" id="IPR000664">
    <property type="entry name" value="Lethal2_giant"/>
</dbReference>
<dbReference type="GO" id="GO:0045159">
    <property type="term" value="F:myosin II binding"/>
    <property type="evidence" value="ECO:0007669"/>
    <property type="project" value="TreeGrafter"/>
</dbReference>
<dbReference type="PANTHER" id="PTHR10241:SF25">
    <property type="entry name" value="TOMOSYN, ISOFORM C"/>
    <property type="match status" value="1"/>
</dbReference>
<dbReference type="Proteomes" id="UP000218231">
    <property type="component" value="Unassembled WGS sequence"/>
</dbReference>
<evidence type="ECO:0000313" key="8">
    <source>
        <dbReference type="Proteomes" id="UP000218231"/>
    </source>
</evidence>
<dbReference type="Gene3D" id="2.130.10.10">
    <property type="entry name" value="YVTN repeat-like/Quinoprotein amine dehydrogenase"/>
    <property type="match status" value="3"/>
</dbReference>
<dbReference type="PANTHER" id="PTHR10241">
    <property type="entry name" value="LETHAL 2 GIANT LARVAE PROTEIN"/>
    <property type="match status" value="1"/>
</dbReference>
<dbReference type="AlphaFoldDB" id="A0A2A2L8F6"/>
<feature type="domain" description="Lethal giant larvae homologue 2" evidence="6">
    <location>
        <begin position="264"/>
        <end position="364"/>
    </location>
</feature>
<evidence type="ECO:0000256" key="3">
    <source>
        <dbReference type="ARBA" id="ARBA00022574"/>
    </source>
</evidence>
<evidence type="ECO:0000256" key="1">
    <source>
        <dbReference type="ARBA" id="ARBA00008070"/>
    </source>
</evidence>
<dbReference type="InterPro" id="IPR001680">
    <property type="entry name" value="WD40_rpt"/>
</dbReference>
<dbReference type="GO" id="GO:0019905">
    <property type="term" value="F:syntaxin binding"/>
    <property type="evidence" value="ECO:0007669"/>
    <property type="project" value="TreeGrafter"/>
</dbReference>
<dbReference type="STRING" id="2018661.A0A2A2L8F6"/>
<comment type="similarity">
    <text evidence="1">Belongs to the WD repeat L(2)GL family.</text>
</comment>
<dbReference type="Pfam" id="PF00400">
    <property type="entry name" value="WD40"/>
    <property type="match status" value="1"/>
</dbReference>
<keyword evidence="8" id="KW-1185">Reference proteome</keyword>
<evidence type="ECO:0000256" key="5">
    <source>
        <dbReference type="SAM" id="MobiDB-lite"/>
    </source>
</evidence>
<dbReference type="GO" id="GO:0006887">
    <property type="term" value="P:exocytosis"/>
    <property type="evidence" value="ECO:0007669"/>
    <property type="project" value="UniProtKB-KW"/>
</dbReference>
<evidence type="ECO:0000259" key="6">
    <source>
        <dbReference type="Pfam" id="PF08366"/>
    </source>
</evidence>